<dbReference type="Proteomes" id="UP000077266">
    <property type="component" value="Unassembled WGS sequence"/>
</dbReference>
<evidence type="ECO:0000313" key="3">
    <source>
        <dbReference type="Proteomes" id="UP000077266"/>
    </source>
</evidence>
<proteinExistence type="predicted"/>
<sequence length="466" mass="51963">MLRRDGEILQIRDVRRKSSSLDVSWTPAARMPFSQAMRSCARRLTGCALLERQQRTRSRHRSSRPAPQLWSWRSNPRRSADEGDLVPRSRGYCKNVVADAGVTDSRANGNAVRLAQACACARNPQHQHVVGALTRAAHCLRARPQRNDGGQRKKHAHASCNISATSRPCRPRWAFPQGSVSWWICSSAPSVCILVPGGMDWCSSTCEGMSGVWTLDDTPTSAVMSRTWLRSFYGCIRVDSMQDEGALVTGGADWATSSALVAASRLELEILRVSILPSSPLIMSSALYARHCAQDSNNKVAFTCFQGLLESPPSPFRSNPRPSKGDVFISTRTPVFPQRPENAGLEGCPMYMCISGSTDDGGIRWRRLVDGALELRDSVSFQHPIHRHRNLALRFLPKHVMPLYILKSTWSEQLRRQRQRHLQCKRATWVSDLGVVLCQRAISTPDPEELEVELMITVVHQCTLVA</sequence>
<dbReference type="InParanoid" id="A0A165F7V9"/>
<protein>
    <submittedName>
        <fullName evidence="2">Uncharacterized protein</fullName>
    </submittedName>
</protein>
<gene>
    <name evidence="2" type="ORF">EXIGLDRAFT_173830</name>
</gene>
<keyword evidence="3" id="KW-1185">Reference proteome</keyword>
<accession>A0A165F7V9</accession>
<organism evidence="2 3">
    <name type="scientific">Exidia glandulosa HHB12029</name>
    <dbReference type="NCBI Taxonomy" id="1314781"/>
    <lineage>
        <taxon>Eukaryota</taxon>
        <taxon>Fungi</taxon>
        <taxon>Dikarya</taxon>
        <taxon>Basidiomycota</taxon>
        <taxon>Agaricomycotina</taxon>
        <taxon>Agaricomycetes</taxon>
        <taxon>Auriculariales</taxon>
        <taxon>Exidiaceae</taxon>
        <taxon>Exidia</taxon>
    </lineage>
</organism>
<dbReference type="AlphaFoldDB" id="A0A165F7V9"/>
<reference evidence="2 3" key="1">
    <citation type="journal article" date="2016" name="Mol. Biol. Evol.">
        <title>Comparative Genomics of Early-Diverging Mushroom-Forming Fungi Provides Insights into the Origins of Lignocellulose Decay Capabilities.</title>
        <authorList>
            <person name="Nagy L.G."/>
            <person name="Riley R."/>
            <person name="Tritt A."/>
            <person name="Adam C."/>
            <person name="Daum C."/>
            <person name="Floudas D."/>
            <person name="Sun H."/>
            <person name="Yadav J.S."/>
            <person name="Pangilinan J."/>
            <person name="Larsson K.H."/>
            <person name="Matsuura K."/>
            <person name="Barry K."/>
            <person name="Labutti K."/>
            <person name="Kuo R."/>
            <person name="Ohm R.A."/>
            <person name="Bhattacharya S.S."/>
            <person name="Shirouzu T."/>
            <person name="Yoshinaga Y."/>
            <person name="Martin F.M."/>
            <person name="Grigoriev I.V."/>
            <person name="Hibbett D.S."/>
        </authorList>
    </citation>
    <scope>NUCLEOTIDE SEQUENCE [LARGE SCALE GENOMIC DNA]</scope>
    <source>
        <strain evidence="2 3">HHB12029</strain>
    </source>
</reference>
<evidence type="ECO:0000313" key="2">
    <source>
        <dbReference type="EMBL" id="KZV88545.1"/>
    </source>
</evidence>
<feature type="region of interest" description="Disordered" evidence="1">
    <location>
        <begin position="51"/>
        <end position="86"/>
    </location>
</feature>
<dbReference type="EMBL" id="KV426097">
    <property type="protein sequence ID" value="KZV88545.1"/>
    <property type="molecule type" value="Genomic_DNA"/>
</dbReference>
<name>A0A165F7V9_EXIGL</name>
<evidence type="ECO:0000256" key="1">
    <source>
        <dbReference type="SAM" id="MobiDB-lite"/>
    </source>
</evidence>